<organism evidence="7 8">
    <name type="scientific">Hydrotalea sandarakina</name>
    <dbReference type="NCBI Taxonomy" id="1004304"/>
    <lineage>
        <taxon>Bacteria</taxon>
        <taxon>Pseudomonadati</taxon>
        <taxon>Bacteroidota</taxon>
        <taxon>Chitinophagia</taxon>
        <taxon>Chitinophagales</taxon>
        <taxon>Chitinophagaceae</taxon>
        <taxon>Hydrotalea</taxon>
    </lineage>
</organism>
<keyword evidence="6" id="KW-0812">Transmembrane</keyword>
<evidence type="ECO:0000256" key="6">
    <source>
        <dbReference type="SAM" id="Phobius"/>
    </source>
</evidence>
<comment type="pathway">
    <text evidence="1">Amino-acid degradation; L-arginine degradation via ADI pathway; carbamoyl phosphate from L-arginine: step 1/2.</text>
</comment>
<dbReference type="Gene3D" id="3.75.10.10">
    <property type="entry name" value="L-arginine/glycine Amidinotransferase, Chain A"/>
    <property type="match status" value="2"/>
</dbReference>
<protein>
    <recommendedName>
        <fullName evidence="3">arginine deiminase</fullName>
        <ecNumber evidence="3">3.5.3.6</ecNumber>
    </recommendedName>
</protein>
<evidence type="ECO:0000313" key="8">
    <source>
        <dbReference type="Proteomes" id="UP000249720"/>
    </source>
</evidence>
<dbReference type="PANTHER" id="PTHR47271">
    <property type="entry name" value="ARGININE DEIMINASE"/>
    <property type="match status" value="1"/>
</dbReference>
<dbReference type="GO" id="GO:0016990">
    <property type="term" value="F:arginine deiminase activity"/>
    <property type="evidence" value="ECO:0007669"/>
    <property type="project" value="UniProtKB-EC"/>
</dbReference>
<dbReference type="Pfam" id="PF02274">
    <property type="entry name" value="ADI"/>
    <property type="match status" value="1"/>
</dbReference>
<evidence type="ECO:0000256" key="4">
    <source>
        <dbReference type="ARBA" id="ARBA00022801"/>
    </source>
</evidence>
<comment type="catalytic activity">
    <reaction evidence="5">
        <text>L-arginine + H2O = L-citrulline + NH4(+)</text>
        <dbReference type="Rhea" id="RHEA:19597"/>
        <dbReference type="ChEBI" id="CHEBI:15377"/>
        <dbReference type="ChEBI" id="CHEBI:28938"/>
        <dbReference type="ChEBI" id="CHEBI:32682"/>
        <dbReference type="ChEBI" id="CHEBI:57743"/>
        <dbReference type="EC" id="3.5.3.6"/>
    </reaction>
</comment>
<keyword evidence="8" id="KW-1185">Reference proteome</keyword>
<gene>
    <name evidence="7" type="ORF">LX80_00424</name>
</gene>
<sequence length="535" mass="61752">MDVSWVKPNARSLAWFHLYFTKIILLVFFFFKLISFVAIIKAQQLLLFILNYLYMQNHNALFVNSEIGTLKRLLVHSPDSGLGKVVPSKAQDWLFEDIVHLNTIRKEEYDYYTKILLLFLDPEKVKNKIPAIDAEENNRNFYKPEHPDFFRSDKVIELEWLLAEILMNDSIKHSLVASVCAIEGCTFNTQNTLMQYDAASLAKTFISGAAKNKEMLFAPIPNFIFTRDIGITIKDHVLLNKPAKKARTREALLAKYIFFNHPFFKDYRNNIIELTDSYQNLLLPKEEDERKITLEGGDIMVISNNHLLVGVSERTSAEAAARITHTVFEKNLMEKVTIIKIPKKRDYMHIDTVFTQVKRNVWVMLGNFSKKAVLHEDEDMIERTLELKKEEKIKIKQFKKSDPNNSTHFDSLEELLIDISKTDFHCKEEDIKIIFSGNNEFPYSAREQWTDSCNLLALKEGVVLGYDRNDKTAEAFKTAGFNVIHAKELIPKLVAGEIKVSDINDTLILMPSAELSRARGGFHCMSMPLLREQIN</sequence>
<feature type="transmembrane region" description="Helical" evidence="6">
    <location>
        <begin position="12"/>
        <end position="31"/>
    </location>
</feature>
<keyword evidence="4" id="KW-0378">Hydrolase</keyword>
<dbReference type="PANTHER" id="PTHR47271:SF2">
    <property type="entry name" value="ARGININE DEIMINASE"/>
    <property type="match status" value="1"/>
</dbReference>
<dbReference type="GO" id="GO:0019546">
    <property type="term" value="P:L-arginine deiminase pathway"/>
    <property type="evidence" value="ECO:0007669"/>
    <property type="project" value="TreeGrafter"/>
</dbReference>
<accession>A0A2W7S503</accession>
<evidence type="ECO:0000256" key="1">
    <source>
        <dbReference type="ARBA" id="ARBA00005213"/>
    </source>
</evidence>
<dbReference type="PRINTS" id="PR01466">
    <property type="entry name" value="ARGDEIMINASE"/>
</dbReference>
<dbReference type="AlphaFoldDB" id="A0A2W7S503"/>
<comment type="caution">
    <text evidence="7">The sequence shown here is derived from an EMBL/GenBank/DDBJ whole genome shotgun (WGS) entry which is preliminary data.</text>
</comment>
<keyword evidence="6" id="KW-1133">Transmembrane helix</keyword>
<reference evidence="7 8" key="1">
    <citation type="submission" date="2018-06" db="EMBL/GenBank/DDBJ databases">
        <title>Genomic Encyclopedia of Archaeal and Bacterial Type Strains, Phase II (KMG-II): from individual species to whole genera.</title>
        <authorList>
            <person name="Goeker M."/>
        </authorList>
    </citation>
    <scope>NUCLEOTIDE SEQUENCE [LARGE SCALE GENOMIC DNA]</scope>
    <source>
        <strain evidence="7 8">DSM 23241</strain>
    </source>
</reference>
<evidence type="ECO:0000256" key="5">
    <source>
        <dbReference type="ARBA" id="ARBA00049429"/>
    </source>
</evidence>
<dbReference type="SUPFAM" id="SSF55909">
    <property type="entry name" value="Pentein"/>
    <property type="match status" value="1"/>
</dbReference>
<dbReference type="Gene3D" id="1.10.3930.10">
    <property type="entry name" value="Arginine deiminase"/>
    <property type="match status" value="1"/>
</dbReference>
<dbReference type="InterPro" id="IPR003876">
    <property type="entry name" value="Arg_deiminase"/>
</dbReference>
<proteinExistence type="inferred from homology"/>
<comment type="similarity">
    <text evidence="2">Belongs to the arginine deiminase family.</text>
</comment>
<dbReference type="EMBL" id="QKZV01000001">
    <property type="protein sequence ID" value="PZX65930.1"/>
    <property type="molecule type" value="Genomic_DNA"/>
</dbReference>
<dbReference type="Proteomes" id="UP000249720">
    <property type="component" value="Unassembled WGS sequence"/>
</dbReference>
<keyword evidence="6" id="KW-0472">Membrane</keyword>
<evidence type="ECO:0000256" key="3">
    <source>
        <dbReference type="ARBA" id="ARBA00012171"/>
    </source>
</evidence>
<name>A0A2W7S503_9BACT</name>
<evidence type="ECO:0000256" key="2">
    <source>
        <dbReference type="ARBA" id="ARBA00010206"/>
    </source>
</evidence>
<evidence type="ECO:0000313" key="7">
    <source>
        <dbReference type="EMBL" id="PZX65930.1"/>
    </source>
</evidence>
<dbReference type="EC" id="3.5.3.6" evidence="3"/>